<reference evidence="1" key="1">
    <citation type="submission" date="2018-01" db="EMBL/GenBank/DDBJ databases">
        <title>An insight into the sialome of Amazonian anophelines.</title>
        <authorList>
            <person name="Ribeiro J.M."/>
            <person name="Scarpassa V."/>
            <person name="Calvo E."/>
        </authorList>
    </citation>
    <scope>NUCLEOTIDE SEQUENCE</scope>
</reference>
<accession>A0A2M4DRN4</accession>
<proteinExistence type="predicted"/>
<evidence type="ECO:0000313" key="1">
    <source>
        <dbReference type="EMBL" id="MBW80223.1"/>
    </source>
</evidence>
<dbReference type="EMBL" id="GGFL01016045">
    <property type="protein sequence ID" value="MBW80223.1"/>
    <property type="molecule type" value="Transcribed_RNA"/>
</dbReference>
<protein>
    <submittedName>
        <fullName evidence="1">Putative secreted protein</fullName>
    </submittedName>
</protein>
<dbReference type="AlphaFoldDB" id="A0A2M4DRN4"/>
<name>A0A2M4DRN4_ANODA</name>
<organism evidence="1">
    <name type="scientific">Anopheles darlingi</name>
    <name type="common">Mosquito</name>
    <dbReference type="NCBI Taxonomy" id="43151"/>
    <lineage>
        <taxon>Eukaryota</taxon>
        <taxon>Metazoa</taxon>
        <taxon>Ecdysozoa</taxon>
        <taxon>Arthropoda</taxon>
        <taxon>Hexapoda</taxon>
        <taxon>Insecta</taxon>
        <taxon>Pterygota</taxon>
        <taxon>Neoptera</taxon>
        <taxon>Endopterygota</taxon>
        <taxon>Diptera</taxon>
        <taxon>Nematocera</taxon>
        <taxon>Culicoidea</taxon>
        <taxon>Culicidae</taxon>
        <taxon>Anophelinae</taxon>
        <taxon>Anopheles</taxon>
    </lineage>
</organism>
<sequence length="88" mass="9902">MCLFSFFVVPSATAICHQNNPRKTEGHPGRGYRTSLGRYARIGRAQHVFGTDPSTVTVRGKHHTLRASCSEFKSQTLNPRYRVSPRRG</sequence>